<reference evidence="2" key="1">
    <citation type="submission" date="2022-11" db="UniProtKB">
        <authorList>
            <consortium name="WormBaseParasite"/>
        </authorList>
    </citation>
    <scope>IDENTIFICATION</scope>
</reference>
<keyword evidence="1" id="KW-1185">Reference proteome</keyword>
<evidence type="ECO:0000313" key="1">
    <source>
        <dbReference type="Proteomes" id="UP000887560"/>
    </source>
</evidence>
<name>A0A915NTH2_9BILA</name>
<accession>A0A915NTH2</accession>
<sequence>MITADAVRTVHENTIVWTLVGTDGYDYVNVTLWDKHFNRLVTELNNNFRGKNFIFKTFVAKQVLSPYNYGSVNYELRAQESSTITLIAELDNEFFGITEETYFNFLKEKLTIDETFQPISYEKIRVGELFEDVELKIYSIKEIRTVSVKGRSEAKVLDVIAMVDKTKIRLTAWNILAEFMFFLLNGKEGKIVKLQGIQIKEGLKDEKIINFLNTSKVKLEEFDEEMMEEEPVKSLNEMAKKFGQIKCEIRLKVVRKPTIMSSMKKQNGTICTDGLHKTQLIYPNNLNLQINDEITIHVANVETNKVGVLTVTIYDETAYVKHDEKEIKKIDLDELNYPENI</sequence>
<dbReference type="Proteomes" id="UP000887560">
    <property type="component" value="Unplaced"/>
</dbReference>
<evidence type="ECO:0000313" key="2">
    <source>
        <dbReference type="WBParaSite" id="scf7180000420220.g4915"/>
    </source>
</evidence>
<dbReference type="SUPFAM" id="SSF50249">
    <property type="entry name" value="Nucleic acid-binding proteins"/>
    <property type="match status" value="1"/>
</dbReference>
<organism evidence="1 2">
    <name type="scientific">Meloidogyne floridensis</name>
    <dbReference type="NCBI Taxonomy" id="298350"/>
    <lineage>
        <taxon>Eukaryota</taxon>
        <taxon>Metazoa</taxon>
        <taxon>Ecdysozoa</taxon>
        <taxon>Nematoda</taxon>
        <taxon>Chromadorea</taxon>
        <taxon>Rhabditida</taxon>
        <taxon>Tylenchina</taxon>
        <taxon>Tylenchomorpha</taxon>
        <taxon>Tylenchoidea</taxon>
        <taxon>Meloidogynidae</taxon>
        <taxon>Meloidogyninae</taxon>
        <taxon>Meloidogyne</taxon>
    </lineage>
</organism>
<proteinExistence type="predicted"/>
<dbReference type="AlphaFoldDB" id="A0A915NTH2"/>
<dbReference type="InterPro" id="IPR012340">
    <property type="entry name" value="NA-bd_OB-fold"/>
</dbReference>
<dbReference type="WBParaSite" id="scf7180000420220.g4915">
    <property type="protein sequence ID" value="scf7180000420220.g4915"/>
    <property type="gene ID" value="scf7180000420220.g4915"/>
</dbReference>
<protein>
    <submittedName>
        <fullName evidence="2">Uncharacterized protein</fullName>
    </submittedName>
</protein>
<dbReference type="Gene3D" id="2.40.50.140">
    <property type="entry name" value="Nucleic acid-binding proteins"/>
    <property type="match status" value="1"/>
</dbReference>